<gene>
    <name evidence="3" type="ORF">M8523_17460</name>
</gene>
<dbReference type="RefSeq" id="WP_282586175.1">
    <property type="nucleotide sequence ID" value="NZ_JAMOIM010000011.1"/>
</dbReference>
<feature type="compositionally biased region" description="Basic and acidic residues" evidence="1">
    <location>
        <begin position="77"/>
        <end position="87"/>
    </location>
</feature>
<accession>A0AA41Z5T1</accession>
<evidence type="ECO:0000313" key="4">
    <source>
        <dbReference type="Proteomes" id="UP001165667"/>
    </source>
</evidence>
<organism evidence="3 4">
    <name type="scientific">Lichenifustis flavocetrariae</name>
    <dbReference type="NCBI Taxonomy" id="2949735"/>
    <lineage>
        <taxon>Bacteria</taxon>
        <taxon>Pseudomonadati</taxon>
        <taxon>Pseudomonadota</taxon>
        <taxon>Alphaproteobacteria</taxon>
        <taxon>Hyphomicrobiales</taxon>
        <taxon>Lichenihabitantaceae</taxon>
        <taxon>Lichenifustis</taxon>
    </lineage>
</organism>
<keyword evidence="2" id="KW-0732">Signal</keyword>
<feature type="chain" id="PRO_5041380138" evidence="2">
    <location>
        <begin position="31"/>
        <end position="116"/>
    </location>
</feature>
<dbReference type="Proteomes" id="UP001165667">
    <property type="component" value="Unassembled WGS sequence"/>
</dbReference>
<evidence type="ECO:0000256" key="2">
    <source>
        <dbReference type="SAM" id="SignalP"/>
    </source>
</evidence>
<keyword evidence="4" id="KW-1185">Reference proteome</keyword>
<feature type="signal peptide" evidence="2">
    <location>
        <begin position="1"/>
        <end position="30"/>
    </location>
</feature>
<comment type="caution">
    <text evidence="3">The sequence shown here is derived from an EMBL/GenBank/DDBJ whole genome shotgun (WGS) entry which is preliminary data.</text>
</comment>
<dbReference type="EMBL" id="JAMOIM010000011">
    <property type="protein sequence ID" value="MCW6509807.1"/>
    <property type="molecule type" value="Genomic_DNA"/>
</dbReference>
<name>A0AA41Z5T1_9HYPH</name>
<protein>
    <submittedName>
        <fullName evidence="3">Uncharacterized protein</fullName>
    </submittedName>
</protein>
<evidence type="ECO:0000313" key="3">
    <source>
        <dbReference type="EMBL" id="MCW6509807.1"/>
    </source>
</evidence>
<sequence>MTTPSAPLAGATAATAAALPVAPTATPLAAALVAPVVSATQAVAVAEASTDQPYDEGPVTDPEPPIETPTPTQAEIDDIKRGIRRPDPPIMPAKTSRTMKPARGGGYATRDLTGGN</sequence>
<dbReference type="AlphaFoldDB" id="A0AA41Z5T1"/>
<evidence type="ECO:0000256" key="1">
    <source>
        <dbReference type="SAM" id="MobiDB-lite"/>
    </source>
</evidence>
<proteinExistence type="predicted"/>
<reference evidence="3" key="1">
    <citation type="submission" date="2022-05" db="EMBL/GenBank/DDBJ databases">
        <authorList>
            <person name="Pankratov T."/>
        </authorList>
    </citation>
    <scope>NUCLEOTIDE SEQUENCE</scope>
    <source>
        <strain evidence="3">BP6-180914</strain>
    </source>
</reference>
<feature type="region of interest" description="Disordered" evidence="1">
    <location>
        <begin position="47"/>
        <end position="116"/>
    </location>
</feature>